<organism evidence="2 3">
    <name type="scientific">Planobispora longispora</name>
    <dbReference type="NCBI Taxonomy" id="28887"/>
    <lineage>
        <taxon>Bacteria</taxon>
        <taxon>Bacillati</taxon>
        <taxon>Actinomycetota</taxon>
        <taxon>Actinomycetes</taxon>
        <taxon>Streptosporangiales</taxon>
        <taxon>Streptosporangiaceae</taxon>
        <taxon>Planobispora</taxon>
    </lineage>
</organism>
<gene>
    <name evidence="2" type="ORF">Plo01_47110</name>
</gene>
<proteinExistence type="predicted"/>
<name>A0A8J3RR04_9ACTN</name>
<sequence length="60" mass="6292">MPSTTKQQGRRRSPGGVRMGTAPGWGGRSGDLPTGPGRNLCGVPALAPGRVCEEDRPYLE</sequence>
<comment type="caution">
    <text evidence="2">The sequence shown here is derived from an EMBL/GenBank/DDBJ whole genome shotgun (WGS) entry which is preliminary data.</text>
</comment>
<keyword evidence="3" id="KW-1185">Reference proteome</keyword>
<evidence type="ECO:0000313" key="3">
    <source>
        <dbReference type="Proteomes" id="UP000616724"/>
    </source>
</evidence>
<protein>
    <submittedName>
        <fullName evidence="2">Uncharacterized protein</fullName>
    </submittedName>
</protein>
<dbReference type="AlphaFoldDB" id="A0A8J3RR04"/>
<accession>A0A8J3RR04</accession>
<feature type="region of interest" description="Disordered" evidence="1">
    <location>
        <begin position="1"/>
        <end position="45"/>
    </location>
</feature>
<evidence type="ECO:0000256" key="1">
    <source>
        <dbReference type="SAM" id="MobiDB-lite"/>
    </source>
</evidence>
<dbReference type="Proteomes" id="UP000616724">
    <property type="component" value="Unassembled WGS sequence"/>
</dbReference>
<dbReference type="EMBL" id="BOOH01000038">
    <property type="protein sequence ID" value="GIH78282.1"/>
    <property type="molecule type" value="Genomic_DNA"/>
</dbReference>
<evidence type="ECO:0000313" key="2">
    <source>
        <dbReference type="EMBL" id="GIH78282.1"/>
    </source>
</evidence>
<reference evidence="2 3" key="1">
    <citation type="submission" date="2021-01" db="EMBL/GenBank/DDBJ databases">
        <title>Whole genome shotgun sequence of Planobispora longispora NBRC 13918.</title>
        <authorList>
            <person name="Komaki H."/>
            <person name="Tamura T."/>
        </authorList>
    </citation>
    <scope>NUCLEOTIDE SEQUENCE [LARGE SCALE GENOMIC DNA]</scope>
    <source>
        <strain evidence="2 3">NBRC 13918</strain>
    </source>
</reference>